<evidence type="ECO:0000313" key="2">
    <source>
        <dbReference type="Proteomes" id="UP001234297"/>
    </source>
</evidence>
<dbReference type="Proteomes" id="UP001234297">
    <property type="component" value="Chromosome 7"/>
</dbReference>
<dbReference type="EMBL" id="CM056815">
    <property type="protein sequence ID" value="KAJ8630994.1"/>
    <property type="molecule type" value="Genomic_DNA"/>
</dbReference>
<comment type="caution">
    <text evidence="1">The sequence shown here is derived from an EMBL/GenBank/DDBJ whole genome shotgun (WGS) entry which is preliminary data.</text>
</comment>
<accession>A0ACC2LC39</accession>
<organism evidence="1 2">
    <name type="scientific">Persea americana</name>
    <name type="common">Avocado</name>
    <dbReference type="NCBI Taxonomy" id="3435"/>
    <lineage>
        <taxon>Eukaryota</taxon>
        <taxon>Viridiplantae</taxon>
        <taxon>Streptophyta</taxon>
        <taxon>Embryophyta</taxon>
        <taxon>Tracheophyta</taxon>
        <taxon>Spermatophyta</taxon>
        <taxon>Magnoliopsida</taxon>
        <taxon>Magnoliidae</taxon>
        <taxon>Laurales</taxon>
        <taxon>Lauraceae</taxon>
        <taxon>Persea</taxon>
    </lineage>
</organism>
<name>A0ACC2LC39_PERAE</name>
<gene>
    <name evidence="1" type="ORF">MRB53_024317</name>
</gene>
<evidence type="ECO:0000313" key="1">
    <source>
        <dbReference type="EMBL" id="KAJ8630994.1"/>
    </source>
</evidence>
<protein>
    <submittedName>
        <fullName evidence="1">Uncharacterized protein</fullName>
    </submittedName>
</protein>
<proteinExistence type="predicted"/>
<keyword evidence="2" id="KW-1185">Reference proteome</keyword>
<reference evidence="1 2" key="1">
    <citation type="journal article" date="2022" name="Hortic Res">
        <title>A haplotype resolved chromosomal level avocado genome allows analysis of novel avocado genes.</title>
        <authorList>
            <person name="Nath O."/>
            <person name="Fletcher S.J."/>
            <person name="Hayward A."/>
            <person name="Shaw L.M."/>
            <person name="Masouleh A.K."/>
            <person name="Furtado A."/>
            <person name="Henry R.J."/>
            <person name="Mitter N."/>
        </authorList>
    </citation>
    <scope>NUCLEOTIDE SEQUENCE [LARGE SCALE GENOMIC DNA]</scope>
    <source>
        <strain evidence="2">cv. Hass</strain>
    </source>
</reference>
<sequence length="266" mass="28078">MATPAAVAAIPSFFSSSQKNPSLLFHTSPSKLPFLNTTTTFFKPLFSPSPSLSFSSSSSPPPPSPLIARANTTPPSTTTTTTTTFHGLCYVLGDNIDTDQIIPAEHLTLVPSKPDEYRKLGSLALCGLPSAAYPIPFVDPNQFQSRYAIIIAGENFGCGSSREHAPVALGASGVSAVVAESYARIFFRNSVATGEVYPVESEGRICDECSTGDVVTVELDENRLINHTTGKEYRLKPIGDAGPVIQAGGIFAYARKTGMIASTAPA</sequence>